<evidence type="ECO:0000313" key="3">
    <source>
        <dbReference type="Proteomes" id="UP000799779"/>
    </source>
</evidence>
<name>A0A6A5WE65_9PLEO</name>
<evidence type="ECO:0000313" key="2">
    <source>
        <dbReference type="EMBL" id="KAF1999378.1"/>
    </source>
</evidence>
<accession>A0A6A5WE65</accession>
<feature type="region of interest" description="Disordered" evidence="1">
    <location>
        <begin position="120"/>
        <end position="148"/>
    </location>
</feature>
<keyword evidence="3" id="KW-1185">Reference proteome</keyword>
<gene>
    <name evidence="2" type="ORF">P154DRAFT_523390</name>
</gene>
<proteinExistence type="predicted"/>
<sequence length="148" mass="16669">MWHNYWTESDIFSRSCSIMPPTPNNRASAQLDIINFIIQSLTLPTCGQRTHWLSVLGQLGQIGVANFVTGIGEGQGRRQQPARRSSWNVRGYRGSDSAGYLHLHGPKRWRHDVLEGKQARWGRGSSNLSRRLPFEGRGPATKTTRNKA</sequence>
<dbReference type="Proteomes" id="UP000799779">
    <property type="component" value="Unassembled WGS sequence"/>
</dbReference>
<reference evidence="2" key="1">
    <citation type="journal article" date="2020" name="Stud. Mycol.">
        <title>101 Dothideomycetes genomes: a test case for predicting lifestyles and emergence of pathogens.</title>
        <authorList>
            <person name="Haridas S."/>
            <person name="Albert R."/>
            <person name="Binder M."/>
            <person name="Bloem J."/>
            <person name="Labutti K."/>
            <person name="Salamov A."/>
            <person name="Andreopoulos B."/>
            <person name="Baker S."/>
            <person name="Barry K."/>
            <person name="Bills G."/>
            <person name="Bluhm B."/>
            <person name="Cannon C."/>
            <person name="Castanera R."/>
            <person name="Culley D."/>
            <person name="Daum C."/>
            <person name="Ezra D."/>
            <person name="Gonzalez J."/>
            <person name="Henrissat B."/>
            <person name="Kuo A."/>
            <person name="Liang C."/>
            <person name="Lipzen A."/>
            <person name="Lutzoni F."/>
            <person name="Magnuson J."/>
            <person name="Mondo S."/>
            <person name="Nolan M."/>
            <person name="Ohm R."/>
            <person name="Pangilinan J."/>
            <person name="Park H.-J."/>
            <person name="Ramirez L."/>
            <person name="Alfaro M."/>
            <person name="Sun H."/>
            <person name="Tritt A."/>
            <person name="Yoshinaga Y."/>
            <person name="Zwiers L.-H."/>
            <person name="Turgeon B."/>
            <person name="Goodwin S."/>
            <person name="Spatafora J."/>
            <person name="Crous P."/>
            <person name="Grigoriev I."/>
        </authorList>
    </citation>
    <scope>NUCLEOTIDE SEQUENCE</scope>
    <source>
        <strain evidence="2">CBS 123094</strain>
    </source>
</reference>
<evidence type="ECO:0000256" key="1">
    <source>
        <dbReference type="SAM" id="MobiDB-lite"/>
    </source>
</evidence>
<feature type="region of interest" description="Disordered" evidence="1">
    <location>
        <begin position="72"/>
        <end position="94"/>
    </location>
</feature>
<dbReference type="AlphaFoldDB" id="A0A6A5WE65"/>
<organism evidence="2 3">
    <name type="scientific">Amniculicola lignicola CBS 123094</name>
    <dbReference type="NCBI Taxonomy" id="1392246"/>
    <lineage>
        <taxon>Eukaryota</taxon>
        <taxon>Fungi</taxon>
        <taxon>Dikarya</taxon>
        <taxon>Ascomycota</taxon>
        <taxon>Pezizomycotina</taxon>
        <taxon>Dothideomycetes</taxon>
        <taxon>Pleosporomycetidae</taxon>
        <taxon>Pleosporales</taxon>
        <taxon>Amniculicolaceae</taxon>
        <taxon>Amniculicola</taxon>
    </lineage>
</organism>
<protein>
    <submittedName>
        <fullName evidence="2">Uncharacterized protein</fullName>
    </submittedName>
</protein>
<dbReference type="EMBL" id="ML977596">
    <property type="protein sequence ID" value="KAF1999378.1"/>
    <property type="molecule type" value="Genomic_DNA"/>
</dbReference>